<evidence type="ECO:0000313" key="2">
    <source>
        <dbReference type="Proteomes" id="UP000015530"/>
    </source>
</evidence>
<dbReference type="AlphaFoldDB" id="T0JWU1"/>
<dbReference type="EMBL" id="AMYD01002916">
    <property type="protein sequence ID" value="EQB47522.1"/>
    <property type="molecule type" value="Genomic_DNA"/>
</dbReference>
<organism evidence="1 2">
    <name type="scientific">Colletotrichum gloeosporioides (strain Cg-14)</name>
    <name type="common">Anthracnose fungus</name>
    <name type="synonym">Glomerella cingulata</name>
    <dbReference type="NCBI Taxonomy" id="1237896"/>
    <lineage>
        <taxon>Eukaryota</taxon>
        <taxon>Fungi</taxon>
        <taxon>Dikarya</taxon>
        <taxon>Ascomycota</taxon>
        <taxon>Pezizomycotina</taxon>
        <taxon>Sordariomycetes</taxon>
        <taxon>Hypocreomycetidae</taxon>
        <taxon>Glomerellales</taxon>
        <taxon>Glomerellaceae</taxon>
        <taxon>Colletotrichum</taxon>
        <taxon>Colletotrichum gloeosporioides species complex</taxon>
    </lineage>
</organism>
<protein>
    <submittedName>
        <fullName evidence="1">Uncharacterized protein</fullName>
    </submittedName>
</protein>
<dbReference type="Proteomes" id="UP000015530">
    <property type="component" value="Unassembled WGS sequence"/>
</dbReference>
<name>T0JWU1_COLGC</name>
<dbReference type="HOGENOM" id="CLU_2996410_0_0_1"/>
<proteinExistence type="predicted"/>
<evidence type="ECO:0000313" key="1">
    <source>
        <dbReference type="EMBL" id="EQB47522.1"/>
    </source>
</evidence>
<accession>T0JWU1</accession>
<gene>
    <name evidence="1" type="ORF">CGLO_13316</name>
</gene>
<comment type="caution">
    <text evidence="1">The sequence shown here is derived from an EMBL/GenBank/DDBJ whole genome shotgun (WGS) entry which is preliminary data.</text>
</comment>
<reference evidence="2" key="1">
    <citation type="journal article" date="2013" name="Mol. Plant Microbe Interact.">
        <title>Global aspects of pacC regulation of pathogenicity genes in Colletotrichum gloeosporioides as revealed by transcriptome analysis.</title>
        <authorList>
            <person name="Alkan N."/>
            <person name="Meng X."/>
            <person name="Friedlander G."/>
            <person name="Reuveni E."/>
            <person name="Sukno S."/>
            <person name="Sherman A."/>
            <person name="Thon M."/>
            <person name="Fluhr R."/>
            <person name="Prusky D."/>
        </authorList>
    </citation>
    <scope>NUCLEOTIDE SEQUENCE [LARGE SCALE GENOMIC DNA]</scope>
    <source>
        <strain evidence="2">Cg-14</strain>
    </source>
</reference>
<sequence>MYQLGIFWPDSFRKININVPFRSGFLNTRQHNHRFFSVYQRRGIQNDILVNTEFKFR</sequence>